<dbReference type="InterPro" id="IPR000306">
    <property type="entry name" value="Znf_FYVE"/>
</dbReference>
<dbReference type="InterPro" id="IPR050970">
    <property type="entry name" value="Cl_channel_volt-gated"/>
</dbReference>
<gene>
    <name evidence="13" type="ORF">PTSG_11447</name>
</gene>
<evidence type="ECO:0000256" key="10">
    <source>
        <dbReference type="SAM" id="Phobius"/>
    </source>
</evidence>
<dbReference type="InterPro" id="IPR013083">
    <property type="entry name" value="Znf_RING/FYVE/PHD"/>
</dbReference>
<dbReference type="eggNOG" id="KOG1819">
    <property type="taxonomic scope" value="Eukaryota"/>
</dbReference>
<dbReference type="SUPFAM" id="SSF81340">
    <property type="entry name" value="Clc chloride channel"/>
    <property type="match status" value="1"/>
</dbReference>
<comment type="subcellular location">
    <subcellularLocation>
        <location evidence="1">Membrane</location>
        <topology evidence="1">Multi-pass membrane protein</topology>
    </subcellularLocation>
</comment>
<dbReference type="InterPro" id="IPR001807">
    <property type="entry name" value="ClC"/>
</dbReference>
<keyword evidence="3" id="KW-0479">Metal-binding</keyword>
<dbReference type="InterPro" id="IPR037278">
    <property type="entry name" value="ARFGAP/RecO"/>
</dbReference>
<sequence length="551" mass="61224">MAIADELRQLPGNDACAHCGDSDPTWASVSLGLLLCLKCSGVHRGLGVNISFVRSVTLDQWSSQQIAMMKAGGNASFLETCPDRDYFSEEAEMYRRTLKASVSGEQAEELTERDKKQLAQMKQNYSKSQQHFITHQDAPSWIPDSTSPACQQCHQKFTIVRRRHHCRHCGRLVCSTCAPQNNTKPIPKFGITKPWLWFVPVISCVSRFNTNINTIDSHNSPWLPSFALLYSSLATWHVIPILSHTFDEYPFDLGEMLAFTILGALCGVFASFFVFLHRKVIETYAIYSQPGRALAVIARYRYLYPLIISFFIATLTFPGLIGRHLSLVQATEINHLFTTERLQCIEEWRGGSLILNLVIFVIVKFIVTILAITMPIPAGVFVPVFVIGAGFGRLIGESMAIWFPTGLTSGGDDDFQPAGFCDWGGGNHIVPGGYAVVGAAALAGGVTHTISTSVIVFELTGQIHHILPVMVAVLIANAICQTLSPSIYDSIIQIRGLPYLPDIRRDAVFQRTVDKFMMKRPPFVSLHCTYGRIYRTLRRSALTYLPLVDSP</sequence>
<dbReference type="InterPro" id="IPR017455">
    <property type="entry name" value="Znf_FYVE-rel"/>
</dbReference>
<dbReference type="KEGG" id="sre:PTSG_11447"/>
<dbReference type="SUPFAM" id="SSF57863">
    <property type="entry name" value="ArfGap/RecO-like zinc finger"/>
    <property type="match status" value="1"/>
</dbReference>
<evidence type="ECO:0000256" key="7">
    <source>
        <dbReference type="ARBA" id="ARBA00022989"/>
    </source>
</evidence>
<dbReference type="GO" id="GO:0005886">
    <property type="term" value="C:plasma membrane"/>
    <property type="evidence" value="ECO:0007669"/>
    <property type="project" value="TreeGrafter"/>
</dbReference>
<dbReference type="InterPro" id="IPR038508">
    <property type="entry name" value="ArfGAP_dom_sf"/>
</dbReference>
<dbReference type="OrthoDB" id="8904823at2759"/>
<feature type="transmembrane region" description="Helical" evidence="10">
    <location>
        <begin position="469"/>
        <end position="488"/>
    </location>
</feature>
<feature type="transmembrane region" description="Helical" evidence="10">
    <location>
        <begin position="380"/>
        <end position="403"/>
    </location>
</feature>
<dbReference type="PROSITE" id="PS50178">
    <property type="entry name" value="ZF_FYVE"/>
    <property type="match status" value="1"/>
</dbReference>
<dbReference type="Gene3D" id="3.30.40.10">
    <property type="entry name" value="Zinc/RING finger domain, C3HC4 (zinc finger)"/>
    <property type="match status" value="1"/>
</dbReference>
<dbReference type="eggNOG" id="KOG0476">
    <property type="taxonomic scope" value="Eukaryota"/>
</dbReference>
<dbReference type="eggNOG" id="KOG0704">
    <property type="taxonomic scope" value="Eukaryota"/>
</dbReference>
<reference evidence="13" key="1">
    <citation type="submission" date="2009-08" db="EMBL/GenBank/DDBJ databases">
        <title>Annotation of Salpingoeca rosetta.</title>
        <authorList>
            <consortium name="The Broad Institute Genome Sequencing Platform"/>
            <person name="Russ C."/>
            <person name="Cuomo C."/>
            <person name="Burger G."/>
            <person name="Gray M.W."/>
            <person name="Holland P.W.H."/>
            <person name="King N."/>
            <person name="Lang F.B.F."/>
            <person name="Roger A.J."/>
            <person name="Ruiz-Trillo I."/>
            <person name="Young S.K."/>
            <person name="Zeng Q."/>
            <person name="Gargeya S."/>
            <person name="Alvarado L."/>
            <person name="Berlin A."/>
            <person name="Chapman S.B."/>
            <person name="Chen Z."/>
            <person name="Freedman E."/>
            <person name="Gellesch M."/>
            <person name="Goldberg J."/>
            <person name="Griggs A."/>
            <person name="Gujja S."/>
            <person name="Heilman E."/>
            <person name="Heiman D."/>
            <person name="Howarth C."/>
            <person name="Mehta T."/>
            <person name="Neiman D."/>
            <person name="Pearson M."/>
            <person name="Roberts A."/>
            <person name="Saif S."/>
            <person name="Shea T."/>
            <person name="Shenoy N."/>
            <person name="Sisk P."/>
            <person name="Stolte C."/>
            <person name="Sykes S."/>
            <person name="White J."/>
            <person name="Yandava C."/>
            <person name="Haas B."/>
            <person name="Nusbaum C."/>
            <person name="Birren B."/>
        </authorList>
    </citation>
    <scope>NUCLEOTIDE SEQUENCE [LARGE SCALE GENOMIC DNA]</scope>
    <source>
        <strain evidence="13">ATCC 50818</strain>
    </source>
</reference>
<accession>F2UTG8</accession>
<feature type="domain" description="Arf-GAP" evidence="11">
    <location>
        <begin position="1"/>
        <end position="74"/>
    </location>
</feature>
<evidence type="ECO:0008006" key="15">
    <source>
        <dbReference type="Google" id="ProtNLM"/>
    </source>
</evidence>
<dbReference type="STRING" id="946362.F2UTG8"/>
<keyword evidence="8 10" id="KW-0472">Membrane</keyword>
<dbReference type="EMBL" id="GL833039">
    <property type="protein sequence ID" value="EGD83275.1"/>
    <property type="molecule type" value="Genomic_DNA"/>
</dbReference>
<dbReference type="Pfam" id="PF01363">
    <property type="entry name" value="FYVE"/>
    <property type="match status" value="1"/>
</dbReference>
<keyword evidence="6" id="KW-0862">Zinc</keyword>
<dbReference type="GO" id="GO:0008270">
    <property type="term" value="F:zinc ion binding"/>
    <property type="evidence" value="ECO:0007669"/>
    <property type="project" value="UniProtKB-KW"/>
</dbReference>
<evidence type="ECO:0000256" key="1">
    <source>
        <dbReference type="ARBA" id="ARBA00004141"/>
    </source>
</evidence>
<evidence type="ECO:0000259" key="11">
    <source>
        <dbReference type="PROSITE" id="PS50115"/>
    </source>
</evidence>
<proteinExistence type="predicted"/>
<name>F2UTG8_SALR5</name>
<dbReference type="PANTHER" id="PTHR45720">
    <property type="entry name" value="CHLORIDE CHANNEL PROTEIN 2"/>
    <property type="match status" value="1"/>
</dbReference>
<keyword evidence="7 10" id="KW-1133">Transmembrane helix</keyword>
<evidence type="ECO:0000256" key="6">
    <source>
        <dbReference type="ARBA" id="ARBA00022833"/>
    </source>
</evidence>
<evidence type="ECO:0000256" key="5">
    <source>
        <dbReference type="ARBA" id="ARBA00022771"/>
    </source>
</evidence>
<keyword evidence="5 9" id="KW-0863">Zinc-finger</keyword>
<dbReference type="GO" id="GO:0005247">
    <property type="term" value="F:voltage-gated chloride channel activity"/>
    <property type="evidence" value="ECO:0007669"/>
    <property type="project" value="TreeGrafter"/>
</dbReference>
<dbReference type="Pfam" id="PF00654">
    <property type="entry name" value="Voltage_CLC"/>
    <property type="match status" value="1"/>
</dbReference>
<dbReference type="Gene3D" id="1.10.3080.10">
    <property type="entry name" value="Clc chloride channel"/>
    <property type="match status" value="1"/>
</dbReference>
<evidence type="ECO:0000259" key="12">
    <source>
        <dbReference type="PROSITE" id="PS50178"/>
    </source>
</evidence>
<evidence type="ECO:0000256" key="8">
    <source>
        <dbReference type="ARBA" id="ARBA00023136"/>
    </source>
</evidence>
<feature type="non-terminal residue" evidence="13">
    <location>
        <position position="551"/>
    </location>
</feature>
<dbReference type="SUPFAM" id="SSF57903">
    <property type="entry name" value="FYVE/PHD zinc finger"/>
    <property type="match status" value="1"/>
</dbReference>
<dbReference type="InterPro" id="IPR014743">
    <property type="entry name" value="Cl-channel_core"/>
</dbReference>
<dbReference type="CDD" id="cd08830">
    <property type="entry name" value="ArfGap_ArfGap1"/>
    <property type="match status" value="1"/>
</dbReference>
<feature type="transmembrane region" description="Helical" evidence="10">
    <location>
        <begin position="353"/>
        <end position="373"/>
    </location>
</feature>
<dbReference type="PROSITE" id="PS50115">
    <property type="entry name" value="ARFGAP"/>
    <property type="match status" value="1"/>
</dbReference>
<feature type="domain" description="FYVE-type" evidence="12">
    <location>
        <begin position="144"/>
        <end position="177"/>
    </location>
</feature>
<dbReference type="Gene3D" id="1.10.220.150">
    <property type="entry name" value="Arf GTPase activating protein"/>
    <property type="match status" value="1"/>
</dbReference>
<dbReference type="GeneID" id="16068055"/>
<dbReference type="AlphaFoldDB" id="F2UTG8"/>
<keyword evidence="4" id="KW-0677">Repeat</keyword>
<dbReference type="Pfam" id="PF01412">
    <property type="entry name" value="ArfGap"/>
    <property type="match status" value="1"/>
</dbReference>
<dbReference type="PANTHER" id="PTHR45720:SF10">
    <property type="entry name" value="CHLORIDE CHANNEL PROTEIN 2"/>
    <property type="match status" value="1"/>
</dbReference>
<evidence type="ECO:0000256" key="2">
    <source>
        <dbReference type="ARBA" id="ARBA00022692"/>
    </source>
</evidence>
<dbReference type="RefSeq" id="XP_004987536.1">
    <property type="nucleotide sequence ID" value="XM_004987479.1"/>
</dbReference>
<feature type="transmembrane region" description="Helical" evidence="10">
    <location>
        <begin position="302"/>
        <end position="321"/>
    </location>
</feature>
<dbReference type="SMART" id="SM00064">
    <property type="entry name" value="FYVE"/>
    <property type="match status" value="1"/>
</dbReference>
<keyword evidence="2 10" id="KW-0812">Transmembrane</keyword>
<feature type="transmembrane region" description="Helical" evidence="10">
    <location>
        <begin position="433"/>
        <end position="457"/>
    </location>
</feature>
<evidence type="ECO:0000313" key="14">
    <source>
        <dbReference type="Proteomes" id="UP000007799"/>
    </source>
</evidence>
<organism evidence="14">
    <name type="scientific">Salpingoeca rosetta (strain ATCC 50818 / BSB-021)</name>
    <dbReference type="NCBI Taxonomy" id="946362"/>
    <lineage>
        <taxon>Eukaryota</taxon>
        <taxon>Choanoflagellata</taxon>
        <taxon>Craspedida</taxon>
        <taxon>Salpingoecidae</taxon>
        <taxon>Salpingoeca</taxon>
    </lineage>
</organism>
<dbReference type="SMART" id="SM00105">
    <property type="entry name" value="ArfGap"/>
    <property type="match status" value="1"/>
</dbReference>
<evidence type="ECO:0000256" key="9">
    <source>
        <dbReference type="PROSITE-ProRule" id="PRU00288"/>
    </source>
</evidence>
<dbReference type="InterPro" id="IPR001164">
    <property type="entry name" value="ArfGAP_dom"/>
</dbReference>
<keyword evidence="14" id="KW-1185">Reference proteome</keyword>
<evidence type="ECO:0000313" key="13">
    <source>
        <dbReference type="EMBL" id="EGD83275.1"/>
    </source>
</evidence>
<dbReference type="Proteomes" id="UP000007799">
    <property type="component" value="Unassembled WGS sequence"/>
</dbReference>
<dbReference type="InterPro" id="IPR011011">
    <property type="entry name" value="Znf_FYVE_PHD"/>
</dbReference>
<feature type="transmembrane region" description="Helical" evidence="10">
    <location>
        <begin position="256"/>
        <end position="276"/>
    </location>
</feature>
<dbReference type="InParanoid" id="F2UTG8"/>
<protein>
    <recommendedName>
        <fullName evidence="15">FYVE-type domain-containing protein</fullName>
    </recommendedName>
</protein>
<dbReference type="GO" id="GO:0005096">
    <property type="term" value="F:GTPase activator activity"/>
    <property type="evidence" value="ECO:0007669"/>
    <property type="project" value="InterPro"/>
</dbReference>
<dbReference type="PRINTS" id="PR00762">
    <property type="entry name" value="CLCHANNEL"/>
</dbReference>
<feature type="transmembrane region" description="Helical" evidence="10">
    <location>
        <begin position="222"/>
        <end position="244"/>
    </location>
</feature>
<evidence type="ECO:0000256" key="3">
    <source>
        <dbReference type="ARBA" id="ARBA00022723"/>
    </source>
</evidence>
<evidence type="ECO:0000256" key="4">
    <source>
        <dbReference type="ARBA" id="ARBA00022737"/>
    </source>
</evidence>